<feature type="region of interest" description="Disordered" evidence="1">
    <location>
        <begin position="55"/>
        <end position="85"/>
    </location>
</feature>
<name>A0A9W8DZ00_9FUNG</name>
<keyword evidence="3" id="KW-1185">Reference proteome</keyword>
<reference evidence="2" key="1">
    <citation type="submission" date="2022-07" db="EMBL/GenBank/DDBJ databases">
        <title>Phylogenomic reconstructions and comparative analyses of Kickxellomycotina fungi.</title>
        <authorList>
            <person name="Reynolds N.K."/>
            <person name="Stajich J.E."/>
            <person name="Barry K."/>
            <person name="Grigoriev I.V."/>
            <person name="Crous P."/>
            <person name="Smith M.E."/>
        </authorList>
    </citation>
    <scope>NUCLEOTIDE SEQUENCE</scope>
    <source>
        <strain evidence="2">RSA 861</strain>
    </source>
</reference>
<gene>
    <name evidence="2" type="ORF">IWQ60_005316</name>
</gene>
<feature type="compositionally biased region" description="Polar residues" evidence="1">
    <location>
        <begin position="56"/>
        <end position="82"/>
    </location>
</feature>
<organism evidence="2 3">
    <name type="scientific">Tieghemiomyces parasiticus</name>
    <dbReference type="NCBI Taxonomy" id="78921"/>
    <lineage>
        <taxon>Eukaryota</taxon>
        <taxon>Fungi</taxon>
        <taxon>Fungi incertae sedis</taxon>
        <taxon>Zoopagomycota</taxon>
        <taxon>Kickxellomycotina</taxon>
        <taxon>Dimargaritomycetes</taxon>
        <taxon>Dimargaritales</taxon>
        <taxon>Dimargaritaceae</taxon>
        <taxon>Tieghemiomyces</taxon>
    </lineage>
</organism>
<evidence type="ECO:0000313" key="2">
    <source>
        <dbReference type="EMBL" id="KAJ1924277.1"/>
    </source>
</evidence>
<sequence length="107" mass="11624">MLVHAGDVIRHSGNTPDTADEQAKARDGLTQELERFDDMCDSILIALKTLKHQAGAATQDSPVTTTAVPASMTPTVSDTEPSVRSVADDWRRAQLDELRRLVLDPLA</sequence>
<evidence type="ECO:0000256" key="1">
    <source>
        <dbReference type="SAM" id="MobiDB-lite"/>
    </source>
</evidence>
<proteinExistence type="predicted"/>
<accession>A0A9W8DZ00</accession>
<dbReference type="EMBL" id="JANBPT010000283">
    <property type="protein sequence ID" value="KAJ1924277.1"/>
    <property type="molecule type" value="Genomic_DNA"/>
</dbReference>
<feature type="region of interest" description="Disordered" evidence="1">
    <location>
        <begin position="1"/>
        <end position="25"/>
    </location>
</feature>
<dbReference type="Proteomes" id="UP001150569">
    <property type="component" value="Unassembled WGS sequence"/>
</dbReference>
<protein>
    <submittedName>
        <fullName evidence="2">Uncharacterized protein</fullName>
    </submittedName>
</protein>
<evidence type="ECO:0000313" key="3">
    <source>
        <dbReference type="Proteomes" id="UP001150569"/>
    </source>
</evidence>
<dbReference type="AlphaFoldDB" id="A0A9W8DZ00"/>
<comment type="caution">
    <text evidence="2">The sequence shown here is derived from an EMBL/GenBank/DDBJ whole genome shotgun (WGS) entry which is preliminary data.</text>
</comment>